<evidence type="ECO:0000313" key="4">
    <source>
        <dbReference type="Proteomes" id="UP001150538"/>
    </source>
</evidence>
<feature type="region of interest" description="Disordered" evidence="1">
    <location>
        <begin position="303"/>
        <end position="322"/>
    </location>
</feature>
<reference evidence="3" key="1">
    <citation type="submission" date="2022-07" db="EMBL/GenBank/DDBJ databases">
        <title>Phylogenomic reconstructions and comparative analyses of Kickxellomycotina fungi.</title>
        <authorList>
            <person name="Reynolds N.K."/>
            <person name="Stajich J.E."/>
            <person name="Barry K."/>
            <person name="Grigoriev I.V."/>
            <person name="Crous P."/>
            <person name="Smith M.E."/>
        </authorList>
    </citation>
    <scope>NUCLEOTIDE SEQUENCE</scope>
    <source>
        <strain evidence="3">NBRC 100468</strain>
    </source>
</reference>
<feature type="compositionally biased region" description="Polar residues" evidence="1">
    <location>
        <begin position="442"/>
        <end position="452"/>
    </location>
</feature>
<protein>
    <submittedName>
        <fullName evidence="3">Eukaryotic peptide chain release factor GTP-binding subunit</fullName>
        <ecNumber evidence="3">2.3.1.225</ecNumber>
    </submittedName>
</protein>
<feature type="compositionally biased region" description="Low complexity" evidence="1">
    <location>
        <begin position="167"/>
        <end position="179"/>
    </location>
</feature>
<dbReference type="Proteomes" id="UP001150538">
    <property type="component" value="Unassembled WGS sequence"/>
</dbReference>
<keyword evidence="3" id="KW-0808">Transferase</keyword>
<keyword evidence="2" id="KW-0812">Transmembrane</keyword>
<dbReference type="OrthoDB" id="9909019at2759"/>
<sequence>MTRQQLPNTSSSSLPRASSIETTSFRLSNESKYSHNPTSANNGGHYYPNQIPTAATATTPSIHQRFLEDCASTTNYSSTTAGTSENLPLSLQNNHLQQSITSSSSTALLSSHHHHHHNREESTSSSSVVACDNHNRIQADNKKQQHPKKLQRITSKTHRYQSLTSALNPSIINPLPSSPKQHQAGYYSSSGTRQSYNSNYSFDINGSPYSRSNSNASTAAAATGSGPVNMSTKGIIPTTNTNSNSPSNTNDGNTTTSTPYPPPAPTVAGGGVTSATSMAFTATSPGFSGRSPISAHAVNHRRTFSTTADGSRNSAGGGQHQSDGGDPFWYIYKRNGKRKRMYQVYHPNYGWHPFGGRSHTGRKPIPFITGVVLIILPTVGFCIVVAPYIWHNFSIAPIIILIYMFLVSMSSMFMASFSDPGIIPRNLDAVYDPDTFAITPRPYNQPQSQTTGIPGAQGSSSLQGAAGGATSPSVDSQENVNNTDRFKNMTSEDVDKLLSDYVSLPPPYIELETPSQSSSNLYTKASPSEFDYP</sequence>
<feature type="compositionally biased region" description="Low complexity" evidence="1">
    <location>
        <begin position="212"/>
        <end position="226"/>
    </location>
</feature>
<evidence type="ECO:0000256" key="2">
    <source>
        <dbReference type="SAM" id="Phobius"/>
    </source>
</evidence>
<feature type="compositionally biased region" description="Low complexity" evidence="1">
    <location>
        <begin position="96"/>
        <end position="110"/>
    </location>
</feature>
<organism evidence="3 4">
    <name type="scientific">Mycoemilia scoparia</name>
    <dbReference type="NCBI Taxonomy" id="417184"/>
    <lineage>
        <taxon>Eukaryota</taxon>
        <taxon>Fungi</taxon>
        <taxon>Fungi incertae sedis</taxon>
        <taxon>Zoopagomycota</taxon>
        <taxon>Kickxellomycotina</taxon>
        <taxon>Kickxellomycetes</taxon>
        <taxon>Kickxellales</taxon>
        <taxon>Kickxellaceae</taxon>
        <taxon>Mycoemilia</taxon>
    </lineage>
</organism>
<accession>A0A9W8DQH4</accession>
<feature type="compositionally biased region" description="Polar residues" evidence="1">
    <location>
        <begin position="1"/>
        <end position="42"/>
    </location>
</feature>
<dbReference type="EMBL" id="JANBPU010000041">
    <property type="protein sequence ID" value="KAJ1918610.1"/>
    <property type="molecule type" value="Genomic_DNA"/>
</dbReference>
<feature type="compositionally biased region" description="Low complexity" evidence="1">
    <location>
        <begin position="237"/>
        <end position="258"/>
    </location>
</feature>
<feature type="region of interest" description="Disordered" evidence="1">
    <location>
        <begin position="96"/>
        <end position="192"/>
    </location>
</feature>
<evidence type="ECO:0000256" key="1">
    <source>
        <dbReference type="SAM" id="MobiDB-lite"/>
    </source>
</evidence>
<feature type="transmembrane region" description="Helical" evidence="2">
    <location>
        <begin position="367"/>
        <end position="389"/>
    </location>
</feature>
<feature type="compositionally biased region" description="Polar residues" evidence="1">
    <location>
        <begin position="472"/>
        <end position="488"/>
    </location>
</feature>
<feature type="compositionally biased region" description="Basic and acidic residues" evidence="1">
    <location>
        <begin position="133"/>
        <end position="143"/>
    </location>
</feature>
<feature type="compositionally biased region" description="Polar residues" evidence="1">
    <location>
        <begin position="513"/>
        <end position="526"/>
    </location>
</feature>
<comment type="caution">
    <text evidence="3">The sequence shown here is derived from an EMBL/GenBank/DDBJ whole genome shotgun (WGS) entry which is preliminary data.</text>
</comment>
<dbReference type="AlphaFoldDB" id="A0A9W8DQH4"/>
<feature type="region of interest" description="Disordered" evidence="1">
    <location>
        <begin position="508"/>
        <end position="533"/>
    </location>
</feature>
<keyword evidence="2" id="KW-1133">Transmembrane helix</keyword>
<feature type="region of interest" description="Disordered" evidence="1">
    <location>
        <begin position="440"/>
        <end position="488"/>
    </location>
</feature>
<feature type="compositionally biased region" description="Polar residues" evidence="1">
    <location>
        <begin position="304"/>
        <end position="314"/>
    </location>
</feature>
<dbReference type="GO" id="GO:0019706">
    <property type="term" value="F:protein-cysteine S-palmitoyltransferase activity"/>
    <property type="evidence" value="ECO:0007669"/>
    <property type="project" value="UniProtKB-EC"/>
</dbReference>
<evidence type="ECO:0000313" key="3">
    <source>
        <dbReference type="EMBL" id="KAJ1918610.1"/>
    </source>
</evidence>
<dbReference type="EC" id="2.3.1.225" evidence="3"/>
<keyword evidence="3" id="KW-0012">Acyltransferase</keyword>
<gene>
    <name evidence="3" type="primary">ERF2</name>
    <name evidence="3" type="ORF">H4219_002483</name>
</gene>
<keyword evidence="4" id="KW-1185">Reference proteome</keyword>
<feature type="compositionally biased region" description="Basic residues" evidence="1">
    <location>
        <begin position="144"/>
        <end position="159"/>
    </location>
</feature>
<name>A0A9W8DQH4_9FUNG</name>
<feature type="region of interest" description="Disordered" evidence="1">
    <location>
        <begin position="210"/>
        <end position="272"/>
    </location>
</feature>
<feature type="transmembrane region" description="Helical" evidence="2">
    <location>
        <begin position="395"/>
        <end position="417"/>
    </location>
</feature>
<feature type="compositionally biased region" description="Low complexity" evidence="1">
    <location>
        <begin position="456"/>
        <end position="471"/>
    </location>
</feature>
<proteinExistence type="predicted"/>
<keyword evidence="2" id="KW-0472">Membrane</keyword>
<feature type="region of interest" description="Disordered" evidence="1">
    <location>
        <begin position="1"/>
        <end position="52"/>
    </location>
</feature>